<dbReference type="Ensembl" id="ENSLCAT00010015343.1">
    <property type="protein sequence ID" value="ENSLCAP00010015026.1"/>
    <property type="gene ID" value="ENSLCAG00010007094.1"/>
</dbReference>
<dbReference type="AlphaFoldDB" id="A0A4W6CRS3"/>
<organism evidence="7 8">
    <name type="scientific">Lates calcarifer</name>
    <name type="common">Barramundi</name>
    <name type="synonym">Holocentrus calcarifer</name>
    <dbReference type="NCBI Taxonomy" id="8187"/>
    <lineage>
        <taxon>Eukaryota</taxon>
        <taxon>Metazoa</taxon>
        <taxon>Chordata</taxon>
        <taxon>Craniata</taxon>
        <taxon>Vertebrata</taxon>
        <taxon>Euteleostomi</taxon>
        <taxon>Actinopterygii</taxon>
        <taxon>Neopterygii</taxon>
        <taxon>Teleostei</taxon>
        <taxon>Neoteleostei</taxon>
        <taxon>Acanthomorphata</taxon>
        <taxon>Carangaria</taxon>
        <taxon>Carangaria incertae sedis</taxon>
        <taxon>Centropomidae</taxon>
        <taxon>Lates</taxon>
    </lineage>
</organism>
<dbReference type="PANTHER" id="PTHR14247">
    <property type="entry name" value="BREAST CANCER ANTI-ESTROGEN RESISTANCE PROTEIN 3 HOMOLOG-LIKE PROTEIN"/>
    <property type="match status" value="1"/>
</dbReference>
<evidence type="ECO:0000313" key="8">
    <source>
        <dbReference type="Proteomes" id="UP000314980"/>
    </source>
</evidence>
<reference evidence="7" key="3">
    <citation type="submission" date="2025-09" db="UniProtKB">
        <authorList>
            <consortium name="Ensembl"/>
        </authorList>
    </citation>
    <scope>IDENTIFICATION</scope>
</reference>
<keyword evidence="2" id="KW-0344">Guanine-nucleotide releasing factor</keyword>
<evidence type="ECO:0000259" key="5">
    <source>
        <dbReference type="PROSITE" id="PS50001"/>
    </source>
</evidence>
<dbReference type="SUPFAM" id="SSF55550">
    <property type="entry name" value="SH2 domain"/>
    <property type="match status" value="1"/>
</dbReference>
<dbReference type="PROSITE" id="PS50001">
    <property type="entry name" value="SH2"/>
    <property type="match status" value="1"/>
</dbReference>
<dbReference type="InterPro" id="IPR000980">
    <property type="entry name" value="SH2"/>
</dbReference>
<dbReference type="InterPro" id="IPR051853">
    <property type="entry name" value="SH2-Ras-GEF_adapter"/>
</dbReference>
<accession>A0A4W6CRS3</accession>
<feature type="compositionally biased region" description="Low complexity" evidence="4">
    <location>
        <begin position="180"/>
        <end position="201"/>
    </location>
</feature>
<feature type="region of interest" description="Disordered" evidence="4">
    <location>
        <begin position="180"/>
        <end position="230"/>
    </location>
</feature>
<feature type="domain" description="Ras-GEF" evidence="6">
    <location>
        <begin position="306"/>
        <end position="574"/>
    </location>
</feature>
<evidence type="ECO:0000259" key="6">
    <source>
        <dbReference type="PROSITE" id="PS50009"/>
    </source>
</evidence>
<dbReference type="FunFam" id="3.30.505.10:FF:000013">
    <property type="entry name" value="SH2 domain-containing protein 3C isoform X1"/>
    <property type="match status" value="1"/>
</dbReference>
<evidence type="ECO:0000256" key="4">
    <source>
        <dbReference type="SAM" id="MobiDB-lite"/>
    </source>
</evidence>
<feature type="compositionally biased region" description="Polar residues" evidence="4">
    <location>
        <begin position="202"/>
        <end position="226"/>
    </location>
</feature>
<dbReference type="Gene3D" id="3.30.505.10">
    <property type="entry name" value="SH2 domain"/>
    <property type="match status" value="1"/>
</dbReference>
<keyword evidence="1 3" id="KW-0727">SH2 domain</keyword>
<dbReference type="InterPro" id="IPR001895">
    <property type="entry name" value="RASGEF_cat_dom"/>
</dbReference>
<proteinExistence type="predicted"/>
<dbReference type="FunFam" id="1.10.840.10:FF:000007">
    <property type="entry name" value="SH2 domain containing 3C (Predicted)"/>
    <property type="match status" value="1"/>
</dbReference>
<evidence type="ECO:0000256" key="3">
    <source>
        <dbReference type="PROSITE-ProRule" id="PRU00191"/>
    </source>
</evidence>
<dbReference type="InterPro" id="IPR044102">
    <property type="entry name" value="SH2_SHEP1/BCAR3/NSP1"/>
</dbReference>
<dbReference type="Proteomes" id="UP000314980">
    <property type="component" value="Unassembled WGS sequence"/>
</dbReference>
<evidence type="ECO:0000313" key="7">
    <source>
        <dbReference type="Ensembl" id="ENSLCAP00010015026.1"/>
    </source>
</evidence>
<dbReference type="SMART" id="SM00147">
    <property type="entry name" value="RasGEF"/>
    <property type="match status" value="1"/>
</dbReference>
<dbReference type="GO" id="GO:0005085">
    <property type="term" value="F:guanyl-nucleotide exchange factor activity"/>
    <property type="evidence" value="ECO:0007669"/>
    <property type="project" value="UniProtKB-KW"/>
</dbReference>
<gene>
    <name evidence="7" type="primary">SH2D3C</name>
</gene>
<dbReference type="InterPro" id="IPR036860">
    <property type="entry name" value="SH2_dom_sf"/>
</dbReference>
<dbReference type="CDD" id="cd10337">
    <property type="entry name" value="SH2_BCAR3"/>
    <property type="match status" value="1"/>
</dbReference>
<dbReference type="GO" id="GO:0001784">
    <property type="term" value="F:phosphotyrosine residue binding"/>
    <property type="evidence" value="ECO:0007669"/>
    <property type="project" value="InterPro"/>
</dbReference>
<feature type="domain" description="SH2" evidence="5">
    <location>
        <begin position="57"/>
        <end position="156"/>
    </location>
</feature>
<dbReference type="Gene3D" id="1.10.840.10">
    <property type="entry name" value="Ras guanine-nucleotide exchange factors catalytic domain"/>
    <property type="match status" value="1"/>
</dbReference>
<reference evidence="7" key="2">
    <citation type="submission" date="2025-08" db="UniProtKB">
        <authorList>
            <consortium name="Ensembl"/>
        </authorList>
    </citation>
    <scope>IDENTIFICATION</scope>
</reference>
<dbReference type="PANTHER" id="PTHR14247:SF6">
    <property type="entry name" value="SH2 DOMAIN-CONTAINING PROTEIN 3C"/>
    <property type="match status" value="1"/>
</dbReference>
<keyword evidence="8" id="KW-1185">Reference proteome</keyword>
<reference evidence="8" key="1">
    <citation type="submission" date="2015-09" db="EMBL/GenBank/DDBJ databases">
        <authorList>
            <person name="Sai Rama Sridatta P."/>
        </authorList>
    </citation>
    <scope>NUCLEOTIDE SEQUENCE [LARGE SCALE GENOMIC DNA]</scope>
</reference>
<dbReference type="SMART" id="SM00252">
    <property type="entry name" value="SH2"/>
    <property type="match status" value="1"/>
</dbReference>
<name>A0A4W6CRS3_LATCA</name>
<protein>
    <submittedName>
        <fullName evidence="7">SH2 domain containing 3Cb</fullName>
    </submittedName>
</protein>
<evidence type="ECO:0000256" key="2">
    <source>
        <dbReference type="PROSITE-ProRule" id="PRU00168"/>
    </source>
</evidence>
<evidence type="ECO:0000256" key="1">
    <source>
        <dbReference type="ARBA" id="ARBA00022999"/>
    </source>
</evidence>
<dbReference type="SUPFAM" id="SSF48366">
    <property type="entry name" value="Ras GEF"/>
    <property type="match status" value="1"/>
</dbReference>
<dbReference type="PROSITE" id="PS50009">
    <property type="entry name" value="RASGEF_CAT"/>
    <property type="match status" value="1"/>
</dbReference>
<dbReference type="Pfam" id="PF00617">
    <property type="entry name" value="RasGEF"/>
    <property type="match status" value="1"/>
</dbReference>
<sequence>MQQIVNTPLPGPEPRASNGYMTFSKEKFWLEPPSETQRKQLEEELKLSGTNLKSHAWYHGHIPWEVSESLVLNHGDFLIRDSQSSQGDFVLTSHWEQKTLHFLIRKSVVQSSETYTRVRYSLEGEAFDSLPALVHFYVGSRAVLTRWSGAQIHRPVNRTLPLSYLETAFCTAVSTASVAPSPALSRRSDTTQSTQPSPNSTLHRQYNNISQPHLNQDSPSSETDGSCYTELYPGPQSYVERLRVEEVSVGVDPLRVEDGNVHFSPVVETVSSFKPSRYQSPLMPKENKPLEVGILRRVKELLAEIDPRTAAKHITKADCMVARILEVTPEVQRMMGVHSGMELLTLPHGQQLRLDLLERFQTMAIMLAVDVLGCTGTTEERAGLLHKIIQIAAELKSTMGNMFGFAAVMRALELPQVSRLEQTWMALRQRHTEGAILYEKTLRPFMKSLNDGRESCPLSNTTFPHVLPLLSLLEKSVAVGEGTEPWETVEVGVDVVMFHLGAARTIAQLGGIYRSNAESKLQGFQEQAEVLELFLTDFQMRLLWGSRGATENQALRYSKFDQVLTALSNKLEPPVRSQ</sequence>
<dbReference type="GO" id="GO:0007264">
    <property type="term" value="P:small GTPase-mediated signal transduction"/>
    <property type="evidence" value="ECO:0007669"/>
    <property type="project" value="InterPro"/>
</dbReference>
<dbReference type="InterPro" id="IPR036964">
    <property type="entry name" value="RASGEF_cat_dom_sf"/>
</dbReference>
<dbReference type="Pfam" id="PF00017">
    <property type="entry name" value="SH2"/>
    <property type="match status" value="1"/>
</dbReference>
<dbReference type="GeneTree" id="ENSGT00940000154130"/>
<dbReference type="InterPro" id="IPR023578">
    <property type="entry name" value="Ras_GEF_dom_sf"/>
</dbReference>